<accession>A0AAN6MSQ2</accession>
<dbReference type="EMBL" id="MU855328">
    <property type="protein sequence ID" value="KAK3906367.1"/>
    <property type="molecule type" value="Genomic_DNA"/>
</dbReference>
<proteinExistence type="predicted"/>
<dbReference type="AlphaFoldDB" id="A0AAN6MSQ2"/>
<comment type="caution">
    <text evidence="1">The sequence shown here is derived from an EMBL/GenBank/DDBJ whole genome shotgun (WGS) entry which is preliminary data.</text>
</comment>
<dbReference type="Proteomes" id="UP001303889">
    <property type="component" value="Unassembled WGS sequence"/>
</dbReference>
<organism evidence="1 2">
    <name type="scientific">Staphylotrichum tortipilum</name>
    <dbReference type="NCBI Taxonomy" id="2831512"/>
    <lineage>
        <taxon>Eukaryota</taxon>
        <taxon>Fungi</taxon>
        <taxon>Dikarya</taxon>
        <taxon>Ascomycota</taxon>
        <taxon>Pezizomycotina</taxon>
        <taxon>Sordariomycetes</taxon>
        <taxon>Sordariomycetidae</taxon>
        <taxon>Sordariales</taxon>
        <taxon>Chaetomiaceae</taxon>
        <taxon>Staphylotrichum</taxon>
    </lineage>
</organism>
<evidence type="ECO:0000313" key="2">
    <source>
        <dbReference type="Proteomes" id="UP001303889"/>
    </source>
</evidence>
<protein>
    <submittedName>
        <fullName evidence="1">Uncharacterized protein</fullName>
    </submittedName>
</protein>
<gene>
    <name evidence="1" type="ORF">C8A05DRAFT_40791</name>
</gene>
<name>A0AAN6MSQ2_9PEZI</name>
<evidence type="ECO:0000313" key="1">
    <source>
        <dbReference type="EMBL" id="KAK3906367.1"/>
    </source>
</evidence>
<reference evidence="1" key="1">
    <citation type="journal article" date="2023" name="Mol. Phylogenet. Evol.">
        <title>Genome-scale phylogeny and comparative genomics of the fungal order Sordariales.</title>
        <authorList>
            <person name="Hensen N."/>
            <person name="Bonometti L."/>
            <person name="Westerberg I."/>
            <person name="Brannstrom I.O."/>
            <person name="Guillou S."/>
            <person name="Cros-Aarteil S."/>
            <person name="Calhoun S."/>
            <person name="Haridas S."/>
            <person name="Kuo A."/>
            <person name="Mondo S."/>
            <person name="Pangilinan J."/>
            <person name="Riley R."/>
            <person name="LaButti K."/>
            <person name="Andreopoulos B."/>
            <person name="Lipzen A."/>
            <person name="Chen C."/>
            <person name="Yan M."/>
            <person name="Daum C."/>
            <person name="Ng V."/>
            <person name="Clum A."/>
            <person name="Steindorff A."/>
            <person name="Ohm R.A."/>
            <person name="Martin F."/>
            <person name="Silar P."/>
            <person name="Natvig D.O."/>
            <person name="Lalanne C."/>
            <person name="Gautier V."/>
            <person name="Ament-Velasquez S.L."/>
            <person name="Kruys A."/>
            <person name="Hutchinson M.I."/>
            <person name="Powell A.J."/>
            <person name="Barry K."/>
            <person name="Miller A.N."/>
            <person name="Grigoriev I.V."/>
            <person name="Debuchy R."/>
            <person name="Gladieux P."/>
            <person name="Hiltunen Thoren M."/>
            <person name="Johannesson H."/>
        </authorList>
    </citation>
    <scope>NUCLEOTIDE SEQUENCE</scope>
    <source>
        <strain evidence="1">CBS 103.79</strain>
    </source>
</reference>
<keyword evidence="2" id="KW-1185">Reference proteome</keyword>
<reference evidence="1" key="2">
    <citation type="submission" date="2023-05" db="EMBL/GenBank/DDBJ databases">
        <authorList>
            <consortium name="Lawrence Berkeley National Laboratory"/>
            <person name="Steindorff A."/>
            <person name="Hensen N."/>
            <person name="Bonometti L."/>
            <person name="Westerberg I."/>
            <person name="Brannstrom I.O."/>
            <person name="Guillou S."/>
            <person name="Cros-Aarteil S."/>
            <person name="Calhoun S."/>
            <person name="Haridas S."/>
            <person name="Kuo A."/>
            <person name="Mondo S."/>
            <person name="Pangilinan J."/>
            <person name="Riley R."/>
            <person name="Labutti K."/>
            <person name="Andreopoulos B."/>
            <person name="Lipzen A."/>
            <person name="Chen C."/>
            <person name="Yanf M."/>
            <person name="Daum C."/>
            <person name="Ng V."/>
            <person name="Clum A."/>
            <person name="Ohm R."/>
            <person name="Martin F."/>
            <person name="Silar P."/>
            <person name="Natvig D."/>
            <person name="Lalanne C."/>
            <person name="Gautier V."/>
            <person name="Ament-Velasquez S.L."/>
            <person name="Kruys A."/>
            <person name="Hutchinson M.I."/>
            <person name="Powell A.J."/>
            <person name="Barry K."/>
            <person name="Miller A.N."/>
            <person name="Grigoriev I.V."/>
            <person name="Debuchy R."/>
            <person name="Gladieux P."/>
            <person name="Thoren M.H."/>
            <person name="Johannesson H."/>
        </authorList>
    </citation>
    <scope>NUCLEOTIDE SEQUENCE</scope>
    <source>
        <strain evidence="1">CBS 103.79</strain>
    </source>
</reference>
<sequence length="142" mass="15841">MCTWSYSHYHHAPSCSRPIDIVVIYRHCDCAWIDPATGEKQPCNNTFFSDDAAQMNQLDANNPCASGGCLPSPDCSSGECRLMQLGHRWMCCQCGGRGNEYKWCQHSQRTSPDTFCYHVCCEACRADPNSSSSGGSSRRSRR</sequence>